<accession>A0A381Z9U5</accession>
<reference evidence="1" key="1">
    <citation type="submission" date="2018-05" db="EMBL/GenBank/DDBJ databases">
        <authorList>
            <person name="Lanie J.A."/>
            <person name="Ng W.-L."/>
            <person name="Kazmierczak K.M."/>
            <person name="Andrzejewski T.M."/>
            <person name="Davidsen T.M."/>
            <person name="Wayne K.J."/>
            <person name="Tettelin H."/>
            <person name="Glass J.I."/>
            <person name="Rusch D."/>
            <person name="Podicherti R."/>
            <person name="Tsui H.-C.T."/>
            <person name="Winkler M.E."/>
        </authorList>
    </citation>
    <scope>NUCLEOTIDE SEQUENCE</scope>
</reference>
<evidence type="ECO:0000313" key="1">
    <source>
        <dbReference type="EMBL" id="SVA85507.1"/>
    </source>
</evidence>
<organism evidence="1">
    <name type="scientific">marine metagenome</name>
    <dbReference type="NCBI Taxonomy" id="408172"/>
    <lineage>
        <taxon>unclassified sequences</taxon>
        <taxon>metagenomes</taxon>
        <taxon>ecological metagenomes</taxon>
    </lineage>
</organism>
<name>A0A381Z9U5_9ZZZZ</name>
<sequence length="35" mass="4105">MIGLGHRFFQLQFGKLLTNEQLYLQFTNYLDGIGK</sequence>
<gene>
    <name evidence="1" type="ORF">METZ01_LOCUS138361</name>
</gene>
<dbReference type="EMBL" id="UINC01020339">
    <property type="protein sequence ID" value="SVA85507.1"/>
    <property type="molecule type" value="Genomic_DNA"/>
</dbReference>
<feature type="non-terminal residue" evidence="1">
    <location>
        <position position="35"/>
    </location>
</feature>
<proteinExistence type="predicted"/>
<dbReference type="AlphaFoldDB" id="A0A381Z9U5"/>
<protein>
    <submittedName>
        <fullName evidence="1">Uncharacterized protein</fullName>
    </submittedName>
</protein>